<name>A0A669E646_ORENI</name>
<keyword evidence="5 9" id="KW-0375">Hydrogen ion transport</keyword>
<dbReference type="GO" id="GO:0007035">
    <property type="term" value="P:vacuolar acidification"/>
    <property type="evidence" value="ECO:0007669"/>
    <property type="project" value="TreeGrafter"/>
</dbReference>
<dbReference type="Ensembl" id="ENSONIT00000081769.1">
    <property type="protein sequence ID" value="ENSONIP00000068263.1"/>
    <property type="gene ID" value="ENSONIG00000003535.2"/>
</dbReference>
<dbReference type="AlphaFoldDB" id="A0A669E646"/>
<protein>
    <recommendedName>
        <fullName evidence="9">V-type proton ATPase subunit a</fullName>
    </recommendedName>
</protein>
<keyword evidence="6 9" id="KW-1133">Transmembrane helix</keyword>
<dbReference type="GO" id="GO:0051117">
    <property type="term" value="F:ATPase binding"/>
    <property type="evidence" value="ECO:0007669"/>
    <property type="project" value="TreeGrafter"/>
</dbReference>
<keyword evidence="3 9" id="KW-0813">Transport</keyword>
<sequence length="772" mass="88260">MVFRSEEMCLAQLFLQSGSEYDCISELGELGLVEFRDLNPSVSSFQRHFVSEIKRCEEMERILGKNREHLGCVLQTLSTLEMELSEVAKNKEKLQRNLLELTEYTHMLKITRTFIHSRSRVSAFPIFSRISVLLLGRGAYPSPPRFVSGLIQRVKVEAFERMLWRVCKGYTILSYAEVDENLADLDTGEIGKSVVFLISFWGDQIGQKVQKICDCYHCHLYPHPENDEERADVLDSLRTRIQDLNNVLHRTEDYLRQVLQKASESVYTWVVQVKKMKAIYHILNLCSFDVTNKCLIAEVWCPVSDLANLRGALEEGSVSDATVPSFVNRIPSTDTPPTLLRSNKFTAGFQSIVEAYGVGDYREVSPAPYTIITFPFLFAVMFGDLGHGMVMSLFALWMVLMEKKQKKKRSSNEIWATFFNGRYIILMMGLFSIYTGLIYNDCFSKSLNIFGSGWSVKAMFTHNQWTNKTLQTNALLTLDPNVSGVFNGPYPFGIDPIWNLAVNRLSFLNSYKMKMSVVIGVIHMSFGVVLSVFNHLHFRQKFNVYLLFLPELLFLLCLFGYLVFMILYKWLMFDARYSSQAPSILIHFINMFVMQGKDITRLYPGQVCVLVIIICRSACILADTPYSMSLSIRTGSPVELIQYQHYNVLLHQAIHTIEYCLGCISNTASYLRLWALSLAHAQLSEVLWDMVMRLGFRITTKVGVVLLVPVFGLFATLTVSILLVMEGLSAFLHALRLHWVEFQNKFYHGTGVKFVPFDFSLLPSVFEQDGLL</sequence>
<dbReference type="GO" id="GO:0046961">
    <property type="term" value="F:proton-transporting ATPase activity, rotational mechanism"/>
    <property type="evidence" value="ECO:0007669"/>
    <property type="project" value="InterPro"/>
</dbReference>
<feature type="coiled-coil region" evidence="10">
    <location>
        <begin position="77"/>
        <end position="104"/>
    </location>
</feature>
<dbReference type="InterPro" id="IPR026028">
    <property type="entry name" value="V-type_ATPase_116kDa_su_euka"/>
</dbReference>
<keyword evidence="12" id="KW-1185">Reference proteome</keyword>
<keyword evidence="8 9" id="KW-0472">Membrane</keyword>
<dbReference type="PIRSF" id="PIRSF001293">
    <property type="entry name" value="ATP6V0A1"/>
    <property type="match status" value="1"/>
</dbReference>
<dbReference type="GO" id="GO:0000220">
    <property type="term" value="C:vacuolar proton-transporting V-type ATPase, V0 domain"/>
    <property type="evidence" value="ECO:0007669"/>
    <property type="project" value="InterPro"/>
</dbReference>
<comment type="similarity">
    <text evidence="2 9">Belongs to the V-ATPase 116 kDa subunit family.</text>
</comment>
<keyword evidence="7 9" id="KW-0406">Ion transport</keyword>
<gene>
    <name evidence="11" type="primary">atp6v0a2a</name>
</gene>
<reference evidence="12" key="1">
    <citation type="submission" date="2012-01" db="EMBL/GenBank/DDBJ databases">
        <title>The Genome Sequence of Oreochromis niloticus (Nile Tilapia).</title>
        <authorList>
            <consortium name="Broad Institute Genome Assembly Team"/>
            <consortium name="Broad Institute Sequencing Platform"/>
            <person name="Di Palma F."/>
            <person name="Johnson J."/>
            <person name="Lander E.S."/>
            <person name="Lindblad-Toh K."/>
        </authorList>
    </citation>
    <scope>NUCLEOTIDE SEQUENCE [LARGE SCALE GENOMIC DNA]</scope>
</reference>
<feature type="transmembrane region" description="Helical" evidence="9">
    <location>
        <begin position="602"/>
        <end position="622"/>
    </location>
</feature>
<evidence type="ECO:0000256" key="3">
    <source>
        <dbReference type="ARBA" id="ARBA00022448"/>
    </source>
</evidence>
<dbReference type="InterPro" id="IPR002490">
    <property type="entry name" value="V-ATPase_116kDa_su"/>
</dbReference>
<dbReference type="GeneTree" id="ENSGT00950000182881"/>
<feature type="transmembrane region" description="Helical" evidence="9">
    <location>
        <begin position="421"/>
        <end position="439"/>
    </location>
</feature>
<evidence type="ECO:0000256" key="8">
    <source>
        <dbReference type="ARBA" id="ARBA00023136"/>
    </source>
</evidence>
<comment type="function">
    <text evidence="9">Essential component of the vacuolar proton pump (V-ATPase), a multimeric enzyme that catalyzes the translocation of protons across the membranes. Required for assembly and activity of the V-ATPase.</text>
</comment>
<dbReference type="PANTHER" id="PTHR11629:SF71">
    <property type="entry name" value="V-TYPE PROTON ATPASE SUBUNIT A"/>
    <property type="match status" value="1"/>
</dbReference>
<dbReference type="OMA" id="FTHAWAR"/>
<evidence type="ECO:0000256" key="5">
    <source>
        <dbReference type="ARBA" id="ARBA00022781"/>
    </source>
</evidence>
<evidence type="ECO:0000256" key="4">
    <source>
        <dbReference type="ARBA" id="ARBA00022692"/>
    </source>
</evidence>
<feature type="transmembrane region" description="Helical" evidence="9">
    <location>
        <begin position="376"/>
        <end position="400"/>
    </location>
</feature>
<keyword evidence="10" id="KW-0175">Coiled coil</keyword>
<keyword evidence="4 9" id="KW-0812">Transmembrane</keyword>
<reference evidence="11" key="2">
    <citation type="submission" date="2025-08" db="UniProtKB">
        <authorList>
            <consortium name="Ensembl"/>
        </authorList>
    </citation>
    <scope>IDENTIFICATION</scope>
</reference>
<dbReference type="Pfam" id="PF01496">
    <property type="entry name" value="V_ATPase_I"/>
    <property type="match status" value="3"/>
</dbReference>
<reference evidence="11" key="3">
    <citation type="submission" date="2025-09" db="UniProtKB">
        <authorList>
            <consortium name="Ensembl"/>
        </authorList>
    </citation>
    <scope>IDENTIFICATION</scope>
</reference>
<feature type="transmembrane region" description="Helical" evidence="9">
    <location>
        <begin position="515"/>
        <end position="533"/>
    </location>
</feature>
<evidence type="ECO:0000256" key="6">
    <source>
        <dbReference type="ARBA" id="ARBA00022989"/>
    </source>
</evidence>
<dbReference type="Proteomes" id="UP000005207">
    <property type="component" value="Linkage group LG7"/>
</dbReference>
<evidence type="ECO:0000256" key="2">
    <source>
        <dbReference type="ARBA" id="ARBA00009904"/>
    </source>
</evidence>
<evidence type="ECO:0000313" key="11">
    <source>
        <dbReference type="Ensembl" id="ENSONIP00000068263.1"/>
    </source>
</evidence>
<organism evidence="11 12">
    <name type="scientific">Oreochromis niloticus</name>
    <name type="common">Nile tilapia</name>
    <name type="synonym">Tilapia nilotica</name>
    <dbReference type="NCBI Taxonomy" id="8128"/>
    <lineage>
        <taxon>Eukaryota</taxon>
        <taxon>Metazoa</taxon>
        <taxon>Chordata</taxon>
        <taxon>Craniata</taxon>
        <taxon>Vertebrata</taxon>
        <taxon>Euteleostomi</taxon>
        <taxon>Actinopterygii</taxon>
        <taxon>Neopterygii</taxon>
        <taxon>Teleostei</taxon>
        <taxon>Neoteleostei</taxon>
        <taxon>Acanthomorphata</taxon>
        <taxon>Ovalentaria</taxon>
        <taxon>Cichlomorphae</taxon>
        <taxon>Cichliformes</taxon>
        <taxon>Cichlidae</taxon>
        <taxon>African cichlids</taxon>
        <taxon>Pseudocrenilabrinae</taxon>
        <taxon>Oreochromini</taxon>
        <taxon>Oreochromis</taxon>
    </lineage>
</organism>
<evidence type="ECO:0000256" key="10">
    <source>
        <dbReference type="SAM" id="Coils"/>
    </source>
</evidence>
<dbReference type="GO" id="GO:0005886">
    <property type="term" value="C:plasma membrane"/>
    <property type="evidence" value="ECO:0007669"/>
    <property type="project" value="TreeGrafter"/>
</dbReference>
<dbReference type="PANTHER" id="PTHR11629">
    <property type="entry name" value="VACUOLAR PROTON ATPASES"/>
    <property type="match status" value="1"/>
</dbReference>
<evidence type="ECO:0000313" key="12">
    <source>
        <dbReference type="Proteomes" id="UP000005207"/>
    </source>
</evidence>
<evidence type="ECO:0000256" key="1">
    <source>
        <dbReference type="ARBA" id="ARBA00004141"/>
    </source>
</evidence>
<feature type="transmembrane region" description="Helical" evidence="9">
    <location>
        <begin position="702"/>
        <end position="725"/>
    </location>
</feature>
<evidence type="ECO:0000256" key="9">
    <source>
        <dbReference type="RuleBase" id="RU361189"/>
    </source>
</evidence>
<accession>A0A669E646</accession>
<proteinExistence type="inferred from homology"/>
<evidence type="ECO:0000256" key="7">
    <source>
        <dbReference type="ARBA" id="ARBA00023065"/>
    </source>
</evidence>
<comment type="subcellular location">
    <subcellularLocation>
        <location evidence="1">Membrane</location>
        <topology evidence="1">Multi-pass membrane protein</topology>
    </subcellularLocation>
</comment>
<feature type="transmembrane region" description="Helical" evidence="9">
    <location>
        <begin position="545"/>
        <end position="568"/>
    </location>
</feature>